<dbReference type="PANTHER" id="PTHR28241">
    <property type="entry name" value="MITOCHONDRIAL IMPORT PROTEIN 1"/>
    <property type="match status" value="1"/>
</dbReference>
<organism evidence="3 4">
    <name type="scientific">Paraglomus brasilianum</name>
    <dbReference type="NCBI Taxonomy" id="144538"/>
    <lineage>
        <taxon>Eukaryota</taxon>
        <taxon>Fungi</taxon>
        <taxon>Fungi incertae sedis</taxon>
        <taxon>Mucoromycota</taxon>
        <taxon>Glomeromycotina</taxon>
        <taxon>Glomeromycetes</taxon>
        <taxon>Paraglomerales</taxon>
        <taxon>Paraglomeraceae</taxon>
        <taxon>Paraglomus</taxon>
    </lineage>
</organism>
<feature type="region of interest" description="Disordered" evidence="1">
    <location>
        <begin position="126"/>
        <end position="164"/>
    </location>
</feature>
<keyword evidence="2" id="KW-0812">Transmembrane</keyword>
<dbReference type="InterPro" id="IPR013262">
    <property type="entry name" value="OMP_MIM1/TOM13_mt"/>
</dbReference>
<keyword evidence="4" id="KW-1185">Reference proteome</keyword>
<dbReference type="Pfam" id="PF08219">
    <property type="entry name" value="TOM13"/>
    <property type="match status" value="1"/>
</dbReference>
<comment type="caution">
    <text evidence="3">The sequence shown here is derived from an EMBL/GenBank/DDBJ whole genome shotgun (WGS) entry which is preliminary data.</text>
</comment>
<name>A0A9N9AW20_9GLOM</name>
<dbReference type="EMBL" id="CAJVPI010000510">
    <property type="protein sequence ID" value="CAG8544237.1"/>
    <property type="molecule type" value="Genomic_DNA"/>
</dbReference>
<sequence>MSDSPSPLLAATHPQEDVSHVLFNTSLPTSSTTPHTTPISPISSFHSTLARSSSPASSSLTSPFYKHPRLLSFLKGFALYFFFPFLSGMMMGFGEISANELAFRLGWFGTRNVPLIARNVVPLGPQTRSGAGLKPSRRKGENASDADGNDKKGEMVYAEMSPLA</sequence>
<keyword evidence="2" id="KW-1133">Transmembrane helix</keyword>
<keyword evidence="2" id="KW-0472">Membrane</keyword>
<protein>
    <submittedName>
        <fullName evidence="3">10565_t:CDS:1</fullName>
    </submittedName>
</protein>
<dbReference type="GO" id="GO:0005741">
    <property type="term" value="C:mitochondrial outer membrane"/>
    <property type="evidence" value="ECO:0007669"/>
    <property type="project" value="InterPro"/>
</dbReference>
<dbReference type="Proteomes" id="UP000789739">
    <property type="component" value="Unassembled WGS sequence"/>
</dbReference>
<dbReference type="AlphaFoldDB" id="A0A9N9AW20"/>
<evidence type="ECO:0000256" key="2">
    <source>
        <dbReference type="SAM" id="Phobius"/>
    </source>
</evidence>
<proteinExistence type="predicted"/>
<dbReference type="PANTHER" id="PTHR28241:SF1">
    <property type="entry name" value="MITOCHONDRIAL IMPORT PROTEIN 1"/>
    <property type="match status" value="1"/>
</dbReference>
<dbReference type="GO" id="GO:0045040">
    <property type="term" value="P:protein insertion into mitochondrial outer membrane"/>
    <property type="evidence" value="ECO:0007669"/>
    <property type="project" value="TreeGrafter"/>
</dbReference>
<dbReference type="OrthoDB" id="5529571at2759"/>
<feature type="transmembrane region" description="Helical" evidence="2">
    <location>
        <begin position="77"/>
        <end position="94"/>
    </location>
</feature>
<evidence type="ECO:0000313" key="4">
    <source>
        <dbReference type="Proteomes" id="UP000789739"/>
    </source>
</evidence>
<evidence type="ECO:0000256" key="1">
    <source>
        <dbReference type="SAM" id="MobiDB-lite"/>
    </source>
</evidence>
<evidence type="ECO:0000313" key="3">
    <source>
        <dbReference type="EMBL" id="CAG8544237.1"/>
    </source>
</evidence>
<feature type="compositionally biased region" description="Basic and acidic residues" evidence="1">
    <location>
        <begin position="138"/>
        <end position="154"/>
    </location>
</feature>
<gene>
    <name evidence="3" type="ORF">PBRASI_LOCUS4747</name>
</gene>
<reference evidence="3" key="1">
    <citation type="submission" date="2021-06" db="EMBL/GenBank/DDBJ databases">
        <authorList>
            <person name="Kallberg Y."/>
            <person name="Tangrot J."/>
            <person name="Rosling A."/>
        </authorList>
    </citation>
    <scope>NUCLEOTIDE SEQUENCE</scope>
    <source>
        <strain evidence="3">BR232B</strain>
    </source>
</reference>
<accession>A0A9N9AW20</accession>
<dbReference type="GO" id="GO:0070096">
    <property type="term" value="P:mitochondrial outer membrane translocase complex assembly"/>
    <property type="evidence" value="ECO:0007669"/>
    <property type="project" value="TreeGrafter"/>
</dbReference>